<accession>A0A1W1Z2V1</accession>
<dbReference type="RefSeq" id="WP_084233498.1">
    <property type="nucleotide sequence ID" value="NZ_FWXW01000001.1"/>
</dbReference>
<name>A0A1W1Z2V1_9FIRM</name>
<dbReference type="SUPFAM" id="SSF53067">
    <property type="entry name" value="Actin-like ATPase domain"/>
    <property type="match status" value="1"/>
</dbReference>
<dbReference type="InterPro" id="IPR043129">
    <property type="entry name" value="ATPase_NBD"/>
</dbReference>
<dbReference type="PANTHER" id="PTHR32432:SF3">
    <property type="entry name" value="ETHANOLAMINE UTILIZATION PROTEIN EUTJ"/>
    <property type="match status" value="1"/>
</dbReference>
<evidence type="ECO:0000313" key="1">
    <source>
        <dbReference type="EMBL" id="SMC42716.1"/>
    </source>
</evidence>
<reference evidence="1 2" key="1">
    <citation type="submission" date="2017-04" db="EMBL/GenBank/DDBJ databases">
        <authorList>
            <person name="Afonso C.L."/>
            <person name="Miller P.J."/>
            <person name="Scott M.A."/>
            <person name="Spackman E."/>
            <person name="Goraichik I."/>
            <person name="Dimitrov K.M."/>
            <person name="Suarez D.L."/>
            <person name="Swayne D.E."/>
        </authorList>
    </citation>
    <scope>NUCLEOTIDE SEQUENCE [LARGE SCALE GENOMIC DNA]</scope>
    <source>
        <strain evidence="1 2">DSM 12816</strain>
    </source>
</reference>
<dbReference type="OrthoDB" id="5291956at2"/>
<proteinExistence type="predicted"/>
<sequence length="341" mass="37424">MGRKVLGLEVTPRTVKIALVQNGYHPELQSCSIFNISANIGGNTLSDDEKDLSTIALAIKETTAKNKLLSRGVDSVALCVNNPQTVVRPISLPVLPDAELNAAVEFELSQSFPGLGKTHVISFKEYSRSKDKIFGIVSFSPRKSLEPYRRLLEILEYKRSYIDVMANSEAKAYASFVGPAKSDRVCFLCDIDSSSTQFTILKRREVLHSRQITEGVGSLKEIFRDTMGIKASEYEQLALEDLQAMDIPESELSAISRAAYSPIVEQLQQTIEFYNQDSGGLFPVAEVLLIGGGSIFPKLDDYFSSALGIPAAQVSPLNNVRADRITFVRSFSAIGAAVRED</sequence>
<dbReference type="STRING" id="1122930.SAMN02745168_0903"/>
<dbReference type="Gene3D" id="3.30.420.40">
    <property type="match status" value="2"/>
</dbReference>
<dbReference type="EMBL" id="FWXW01000001">
    <property type="protein sequence ID" value="SMC42716.1"/>
    <property type="molecule type" value="Genomic_DNA"/>
</dbReference>
<dbReference type="Gene3D" id="3.30.1490.300">
    <property type="match status" value="1"/>
</dbReference>
<dbReference type="InterPro" id="IPR050696">
    <property type="entry name" value="FtsA/MreB"/>
</dbReference>
<dbReference type="Proteomes" id="UP000192790">
    <property type="component" value="Unassembled WGS sequence"/>
</dbReference>
<keyword evidence="2" id="KW-1185">Reference proteome</keyword>
<organism evidence="1 2">
    <name type="scientific">Papillibacter cinnamivorans DSM 12816</name>
    <dbReference type="NCBI Taxonomy" id="1122930"/>
    <lineage>
        <taxon>Bacteria</taxon>
        <taxon>Bacillati</taxon>
        <taxon>Bacillota</taxon>
        <taxon>Clostridia</taxon>
        <taxon>Eubacteriales</taxon>
        <taxon>Oscillospiraceae</taxon>
        <taxon>Papillibacter</taxon>
    </lineage>
</organism>
<gene>
    <name evidence="1" type="ORF">SAMN02745168_0903</name>
</gene>
<dbReference type="AlphaFoldDB" id="A0A1W1Z2V1"/>
<protein>
    <submittedName>
        <fullName evidence="1">Type IV pilus assembly protein PilM</fullName>
    </submittedName>
</protein>
<dbReference type="InterPro" id="IPR005883">
    <property type="entry name" value="PilM"/>
</dbReference>
<dbReference type="Pfam" id="PF11104">
    <property type="entry name" value="PilM_2"/>
    <property type="match status" value="1"/>
</dbReference>
<evidence type="ECO:0000313" key="2">
    <source>
        <dbReference type="Proteomes" id="UP000192790"/>
    </source>
</evidence>
<dbReference type="PANTHER" id="PTHR32432">
    <property type="entry name" value="CELL DIVISION PROTEIN FTSA-RELATED"/>
    <property type="match status" value="1"/>
</dbReference>